<dbReference type="Gene3D" id="2.60.120.920">
    <property type="match status" value="1"/>
</dbReference>
<dbReference type="SUPFAM" id="SSF52540">
    <property type="entry name" value="P-loop containing nucleoside triphosphate hydrolases"/>
    <property type="match status" value="1"/>
</dbReference>
<evidence type="ECO:0000259" key="4">
    <source>
        <dbReference type="PROSITE" id="PS50188"/>
    </source>
</evidence>
<dbReference type="PANTHER" id="PTHR12381">
    <property type="entry name" value="HETEROGENEOUS NUCLEAR RIBONUCLEOPROTEIN U FAMILY MEMBER"/>
    <property type="match status" value="1"/>
</dbReference>
<evidence type="ECO:0000256" key="2">
    <source>
        <dbReference type="ARBA" id="ARBA00023242"/>
    </source>
</evidence>
<reference evidence="5" key="1">
    <citation type="journal article" date="2020" name="Ecol. Evol.">
        <title>Genome structure and content of the rice root-knot nematode (Meloidogyne graminicola).</title>
        <authorList>
            <person name="Phan N.T."/>
            <person name="Danchin E.G.J."/>
            <person name="Klopp C."/>
            <person name="Perfus-Barbeoch L."/>
            <person name="Kozlowski D.K."/>
            <person name="Koutsovoulos G.D."/>
            <person name="Lopez-Roques C."/>
            <person name="Bouchez O."/>
            <person name="Zahm M."/>
            <person name="Besnard G."/>
            <person name="Bellafiore S."/>
        </authorList>
    </citation>
    <scope>NUCLEOTIDE SEQUENCE</scope>
    <source>
        <strain evidence="5">VN-18</strain>
    </source>
</reference>
<evidence type="ECO:0000313" key="5">
    <source>
        <dbReference type="EMBL" id="KAF7639179.1"/>
    </source>
</evidence>
<dbReference type="GO" id="GO:0000380">
    <property type="term" value="P:alternative mRNA splicing, via spliceosome"/>
    <property type="evidence" value="ECO:0007669"/>
    <property type="project" value="TreeGrafter"/>
</dbReference>
<feature type="region of interest" description="Disordered" evidence="3">
    <location>
        <begin position="126"/>
        <end position="155"/>
    </location>
</feature>
<dbReference type="OrthoDB" id="445357at2759"/>
<dbReference type="InterPro" id="IPR035778">
    <property type="entry name" value="SPRY_hnRNP_U"/>
</dbReference>
<organism evidence="5 6">
    <name type="scientific">Meloidogyne graminicola</name>
    <dbReference type="NCBI Taxonomy" id="189291"/>
    <lineage>
        <taxon>Eukaryota</taxon>
        <taxon>Metazoa</taxon>
        <taxon>Ecdysozoa</taxon>
        <taxon>Nematoda</taxon>
        <taxon>Chromadorea</taxon>
        <taxon>Rhabditida</taxon>
        <taxon>Tylenchina</taxon>
        <taxon>Tylenchomorpha</taxon>
        <taxon>Tylenchoidea</taxon>
        <taxon>Meloidogynidae</taxon>
        <taxon>Meloidogyninae</taxon>
        <taxon>Meloidogyne</taxon>
    </lineage>
</organism>
<dbReference type="InterPro" id="IPR003877">
    <property type="entry name" value="SPRY_dom"/>
</dbReference>
<gene>
    <name evidence="5" type="ORF">Mgra_00001410</name>
</gene>
<comment type="caution">
    <text evidence="5">The sequence shown here is derived from an EMBL/GenBank/DDBJ whole genome shotgun (WGS) entry which is preliminary data.</text>
</comment>
<evidence type="ECO:0000256" key="1">
    <source>
        <dbReference type="ARBA" id="ARBA00004123"/>
    </source>
</evidence>
<keyword evidence="2" id="KW-0539">Nucleus</keyword>
<dbReference type="InterPro" id="IPR043136">
    <property type="entry name" value="B30.2/SPRY_sf"/>
</dbReference>
<feature type="compositionally biased region" description="Pro residues" evidence="3">
    <location>
        <begin position="135"/>
        <end position="144"/>
    </location>
</feature>
<proteinExistence type="predicted"/>
<feature type="domain" description="B30.2/SPRY" evidence="4">
    <location>
        <begin position="401"/>
        <end position="593"/>
    </location>
</feature>
<evidence type="ECO:0000313" key="6">
    <source>
        <dbReference type="Proteomes" id="UP000605970"/>
    </source>
</evidence>
<name>A0A8T0A1J7_9BILA</name>
<dbReference type="InterPro" id="IPR001870">
    <property type="entry name" value="B30.2/SPRY"/>
</dbReference>
<feature type="compositionally biased region" description="Polar residues" evidence="3">
    <location>
        <begin position="241"/>
        <end position="250"/>
    </location>
</feature>
<dbReference type="EMBL" id="JABEBT010000007">
    <property type="protein sequence ID" value="KAF7639179.1"/>
    <property type="molecule type" value="Genomic_DNA"/>
</dbReference>
<sequence length="871" mass="98110">MNQQVVNSLPVSDILDSILDKQEQLFTRRTATLGMGKSFTELANENSTDDEEVNELLELELKKRKHRMSQVSGLSTTGTIIGSAQSSQTPLSTSATIVTYSENSKLQTSNNSPLLETLECSPQHVNFKSPHLPLLSPPPPPPKKPTTNVDKERLYPQPLIIDRRDPLGLSLIGPDTPPPPPPLALRPTTITTSTISSFLPPPPPPPPRIVLQTEEKQKKIVEEPLSPKIVVETEEKDENCFDSSPTSSALLQVEEDEEKSCEPSPSPTMVVQAEEEEEDGERSLEDGEVDDEEDDDVIEDDFSHLLKDPQALLHKASAVLRRKFGPDDTSENEPSAHYEQVALSAEELKIEEEDEEYRQLPDPEQFHGEPVPDDMDDDLFEIAAGLPLRTKKKDKEPELIIEEEPLPNEEQIELDFYNSDLNMKASSSNNWLIDPDNADGFALMWGGVRANYGIFVPEHRDDMPPLAFQVKIAELLSLKHLPFEEPDAHDIRLGWSRMGTSNMLGESPYSFAFNSMANKATGNVFQDYGEPFGIGDVITAVLDINCGEIRFFKNSQNLGPAFTDIQFQTGDVFFPHIATKNCKVYVYFGNEIPDQPSTANNTTEPVERDEELNQWGLPPDEVPEGTKWIGKIDLRMLSPSNRPISDKSHCTIIAMVGLSGVGKTSWVRQYLKEHPEENWVLLNNDTILQAMAVNGVPRQRVHQGRWDMVMGLTAKALNRSLQMACRRRHNYILDQTNVTRDARKRKLTQFQDFQRKCVVIIPSEAEHERRLIRQAREQGGVGQMPAEAMLEMKGNFSIPSTDLEPIEDVIFIEPPIERLNEAIEQVARYNEEGQPWVRQQQQRFNRYRAPQQSIISDHSNIPFVGVTRIGV</sequence>
<dbReference type="Proteomes" id="UP000605970">
    <property type="component" value="Unassembled WGS sequence"/>
</dbReference>
<dbReference type="AlphaFoldDB" id="A0A8T0A1J7"/>
<dbReference type="GO" id="GO:0003723">
    <property type="term" value="F:RNA binding"/>
    <property type="evidence" value="ECO:0007669"/>
    <property type="project" value="TreeGrafter"/>
</dbReference>
<dbReference type="PANTHER" id="PTHR12381:SF56">
    <property type="entry name" value="B30.2_SPRY DOMAIN-CONTAINING PROTEIN-RELATED"/>
    <property type="match status" value="1"/>
</dbReference>
<dbReference type="GO" id="GO:0005634">
    <property type="term" value="C:nucleus"/>
    <property type="evidence" value="ECO:0007669"/>
    <property type="project" value="UniProtKB-SubCell"/>
</dbReference>
<dbReference type="SMART" id="SM00449">
    <property type="entry name" value="SPRY"/>
    <property type="match status" value="1"/>
</dbReference>
<comment type="subcellular location">
    <subcellularLocation>
        <location evidence="1">Nucleus</location>
    </subcellularLocation>
</comment>
<dbReference type="PROSITE" id="PS50188">
    <property type="entry name" value="B302_SPRY"/>
    <property type="match status" value="1"/>
</dbReference>
<evidence type="ECO:0000256" key="3">
    <source>
        <dbReference type="SAM" id="MobiDB-lite"/>
    </source>
</evidence>
<dbReference type="SUPFAM" id="SSF49899">
    <property type="entry name" value="Concanavalin A-like lectins/glucanases"/>
    <property type="match status" value="1"/>
</dbReference>
<dbReference type="Gene3D" id="3.40.50.300">
    <property type="entry name" value="P-loop containing nucleotide triphosphate hydrolases"/>
    <property type="match status" value="1"/>
</dbReference>
<feature type="compositionally biased region" description="Acidic residues" evidence="3">
    <location>
        <begin position="273"/>
        <end position="299"/>
    </location>
</feature>
<dbReference type="InterPro" id="IPR027417">
    <property type="entry name" value="P-loop_NTPase"/>
</dbReference>
<dbReference type="InterPro" id="IPR013320">
    <property type="entry name" value="ConA-like_dom_sf"/>
</dbReference>
<feature type="region of interest" description="Disordered" evidence="3">
    <location>
        <begin position="219"/>
        <end position="299"/>
    </location>
</feature>
<accession>A0A8T0A1J7</accession>
<dbReference type="Pfam" id="PF13671">
    <property type="entry name" value="AAA_33"/>
    <property type="match status" value="1"/>
</dbReference>
<protein>
    <recommendedName>
        <fullName evidence="4">B30.2/SPRY domain-containing protein</fullName>
    </recommendedName>
</protein>
<keyword evidence="6" id="KW-1185">Reference proteome</keyword>
<dbReference type="Pfam" id="PF00622">
    <property type="entry name" value="SPRY"/>
    <property type="match status" value="1"/>
</dbReference>
<dbReference type="CDD" id="cd12884">
    <property type="entry name" value="SPRY_hnRNP"/>
    <property type="match status" value="1"/>
</dbReference>